<dbReference type="InterPro" id="IPR003593">
    <property type="entry name" value="AAA+_ATPase"/>
</dbReference>
<dbReference type="SUPFAM" id="SSF52540">
    <property type="entry name" value="P-loop containing nucleoside triphosphate hydrolases"/>
    <property type="match status" value="1"/>
</dbReference>
<organism evidence="5 6">
    <name type="scientific">Coccomyxa subellipsoidea</name>
    <dbReference type="NCBI Taxonomy" id="248742"/>
    <lineage>
        <taxon>Eukaryota</taxon>
        <taxon>Viridiplantae</taxon>
        <taxon>Chlorophyta</taxon>
        <taxon>core chlorophytes</taxon>
        <taxon>Trebouxiophyceae</taxon>
        <taxon>Trebouxiophyceae incertae sedis</taxon>
        <taxon>Coccomyxaceae</taxon>
        <taxon>Coccomyxa</taxon>
    </lineage>
</organism>
<evidence type="ECO:0000259" key="4">
    <source>
        <dbReference type="SMART" id="SM00382"/>
    </source>
</evidence>
<dbReference type="PANTHER" id="PTHR20953:SF3">
    <property type="entry name" value="P-LOOP CONTAINING NUCLEOSIDE TRIPHOSPHATE HYDROLASES SUPERFAMILY PROTEIN"/>
    <property type="match status" value="1"/>
</dbReference>
<feature type="compositionally biased region" description="Basic and acidic residues" evidence="3">
    <location>
        <begin position="390"/>
        <end position="402"/>
    </location>
</feature>
<evidence type="ECO:0000256" key="2">
    <source>
        <dbReference type="ARBA" id="ARBA00022840"/>
    </source>
</evidence>
<name>A0ABR2Z3F6_9CHLO</name>
<gene>
    <name evidence="5" type="ORF">WJX75_002154</name>
</gene>
<dbReference type="EMBL" id="JALJOT010000001">
    <property type="protein sequence ID" value="KAK9918190.1"/>
    <property type="molecule type" value="Genomic_DNA"/>
</dbReference>
<keyword evidence="1" id="KW-0547">Nucleotide-binding</keyword>
<sequence length="680" mass="73246">MQGFWPAKLRGGLPRCPVPHPLALLTSPLHQRPVGRLKSLFKENIVIRDQRESRGRENKGSTILQEASGRPVISQEKILADRTELEKLTVVLPPRLASALLERPDFCEVVELVMDLGRPPLARLPYGDLRLSDDVITQDDLAHAIGKLGAFGDDNRAGIDRTLHRISCMRNRDGRIIGLTCRAGRAVPGSASMAADLIASGRSILFMGRPGVGKTTVIRETSRLLSQLHQKRVVIIDTSNEIGGDGDIAHIGIGRARRMQVSKVAAQHRTMIEAVENHMPEVVIVDEIGTEAEALAARSIAQRGVQLVATAHGGELARLIKNPTLSDLIGGIQAVTLSDEEAKRRKGPKTVIERMAPPTFDVAVEIIDRTTWRVHLDLAAAVDAALKGKESEGQLRVQRDDGSVEILDGGGASWDDDSSSASSFSDEDSVYQERRSGGGAAESSWSTVGWYGGTVDEAAIAILPHGLDRHQVKDIIAGMGLQRSVLLTPHLHEADAVLTVRERLRGGGDDLINEARAAGQAIFSMKSGSPPSVIKAIRALAGIDPSPLSLRDASAAVDADPSSRKRVALRSEQDIARMTGRSNIVSKTNYKKKSAALEEAKAAVEELVLAGGHAAELLPRSPDILSAQEDLVRSYDLPFEVVGSDADARLRILPQGYVSGDKERSLGAEWDSRNSGWHSA</sequence>
<dbReference type="PANTHER" id="PTHR20953">
    <property type="entry name" value="KINASE-RELATED"/>
    <property type="match status" value="1"/>
</dbReference>
<dbReference type="SMART" id="SM00382">
    <property type="entry name" value="AAA"/>
    <property type="match status" value="1"/>
</dbReference>
<evidence type="ECO:0000256" key="1">
    <source>
        <dbReference type="ARBA" id="ARBA00022741"/>
    </source>
</evidence>
<dbReference type="InterPro" id="IPR045735">
    <property type="entry name" value="Spore_III_AA_AAA+_ATPase"/>
</dbReference>
<evidence type="ECO:0000313" key="6">
    <source>
        <dbReference type="Proteomes" id="UP001491310"/>
    </source>
</evidence>
<dbReference type="Pfam" id="PF25516">
    <property type="entry name" value="PTPase"/>
    <property type="match status" value="1"/>
</dbReference>
<feature type="region of interest" description="Disordered" evidence="3">
    <location>
        <begin position="390"/>
        <end position="444"/>
    </location>
</feature>
<proteinExistence type="predicted"/>
<reference evidence="5 6" key="1">
    <citation type="journal article" date="2024" name="Nat. Commun.">
        <title>Phylogenomics reveals the evolutionary origins of lichenization in chlorophyte algae.</title>
        <authorList>
            <person name="Puginier C."/>
            <person name="Libourel C."/>
            <person name="Otte J."/>
            <person name="Skaloud P."/>
            <person name="Haon M."/>
            <person name="Grisel S."/>
            <person name="Petersen M."/>
            <person name="Berrin J.G."/>
            <person name="Delaux P.M."/>
            <person name="Dal Grande F."/>
            <person name="Keller J."/>
        </authorList>
    </citation>
    <scope>NUCLEOTIDE SEQUENCE [LARGE SCALE GENOMIC DNA]</scope>
    <source>
        <strain evidence="5 6">SAG 216-7</strain>
    </source>
</reference>
<dbReference type="Proteomes" id="UP001491310">
    <property type="component" value="Unassembled WGS sequence"/>
</dbReference>
<protein>
    <recommendedName>
        <fullName evidence="4">AAA+ ATPase domain-containing protein</fullName>
    </recommendedName>
</protein>
<evidence type="ECO:0000256" key="3">
    <source>
        <dbReference type="SAM" id="MobiDB-lite"/>
    </source>
</evidence>
<dbReference type="InterPro" id="IPR058670">
    <property type="entry name" value="PTPase_dom"/>
</dbReference>
<comment type="caution">
    <text evidence="5">The sequence shown here is derived from an EMBL/GenBank/DDBJ whole genome shotgun (WGS) entry which is preliminary data.</text>
</comment>
<keyword evidence="6" id="KW-1185">Reference proteome</keyword>
<keyword evidence="2" id="KW-0067">ATP-binding</keyword>
<dbReference type="Gene3D" id="3.40.50.300">
    <property type="entry name" value="P-loop containing nucleotide triphosphate hydrolases"/>
    <property type="match status" value="1"/>
</dbReference>
<dbReference type="Pfam" id="PF19568">
    <property type="entry name" value="Spore_III_AA"/>
    <property type="match status" value="1"/>
</dbReference>
<accession>A0ABR2Z3F6</accession>
<evidence type="ECO:0000313" key="5">
    <source>
        <dbReference type="EMBL" id="KAK9918190.1"/>
    </source>
</evidence>
<dbReference type="CDD" id="cd00009">
    <property type="entry name" value="AAA"/>
    <property type="match status" value="1"/>
</dbReference>
<dbReference type="InterPro" id="IPR027417">
    <property type="entry name" value="P-loop_NTPase"/>
</dbReference>
<feature type="domain" description="AAA+ ATPase" evidence="4">
    <location>
        <begin position="200"/>
        <end position="335"/>
    </location>
</feature>